<accession>A0AAD6D1T4</accession>
<feature type="compositionally biased region" description="Basic and acidic residues" evidence="1">
    <location>
        <begin position="1048"/>
        <end position="1066"/>
    </location>
</feature>
<sequence>MATLGPSREKELIDEINNLLKKLPSKSLKHIAKRLCEQLHAAPDTLFEDAQKSIFAAISQTRENHALYLLELDSSINWVWLLFQFAEDSGFLKNPESMDTIMGRIRAFLNDHNEEGLFYLLIEKEQWKHEPGSQPVLELDKESNGLLQEVQQAPAIMRLGVLEALCEIVTTQDTATITGIKQQLPNAWALADRWLAVVTAFPILALNYDWEYLLEFIRNNEWDYMDTWAKEIQALETIIEFRKMDITPDQLKLINERTEFIVSIVRDLTLSIDMTPKAATNVCHAAISLKAEDFERYYNKITWLTINDHPKPAALEAQPGLIDDFLLMLLTGTAEDYEPWIRNFPVRGSMTAHEIDHERQQYAKDIIACQNSIRLILLHHEESIIRKWDNARSGARKDWLETSWKESALDGDPKKVYPMNPYHSPDVTYVLLDAAEKLGPEPGALEWRWPLINIEDLVNKERGLMMIMLHARGYNPPYLFTNADFQSITIGRQRRKLPEGQNTEWWMEFFGSTTAEGYGKLTRDWSVHDVWRTLPISDGLLVLEVQARLYRFLKRFCMAVLRMTEAQAVHLTTLESPAAPDIPPAHIAKGLADPTYYRLPGRLQDIDEVQELVRSQTFSARLHFRMLHGDPTYFAKVFQNIVDHRQEQIQVLTTSNGQLTLKPDEALKTKAFPSKVLGTLLYDSWYSIVMWENIHTKLLSLQHEIKSHGELLHTPLHGRALPNLSEGLLCAFLSLRDQLEVMIREQLQRLVDLLRASPPLRDAFCQQHKNTTPGPLDGDYFVYLRTGEGDFGDRAAPDGCLPLWEHLFASLGFFHGQRHDVKTNTPIEVQLDIHQQVQFIHELQGRISKDTKQSQSRYISPYIQETLPELFLLADCWQQIHRYQPWAGNRIHTFGRLATLDPRAQGMPYRFGEFCPAIAVAANTKTLSDLAKPFYPGTFSYPDPRVKKNTAENIAQCKKIERALDDLWKRVPQSLGATILKTPECLQVEIRSAVTTSIWKKSPIWAAVGFKVHSWRQNPKASKEITKLQQAEETARREQVEAAAQAEETAKLEQAKIEAPPREPPRGKKRGSTEAAEPARKLIKATPAVPAPEEPDVALADTIPLSSRAMKAVDMLFFQPKARRGRSELYWEEFIAFMRDVGFTQAAAGGGSANTFTPPDSLGGHAITIHHPHPQKYWPLGKARQIGRRLTAQYHLTASSFRARN</sequence>
<comment type="caution">
    <text evidence="2">The sequence shown here is derived from an EMBL/GenBank/DDBJ whole genome shotgun (WGS) entry which is preliminary data.</text>
</comment>
<name>A0AAD6D1T4_9EURO</name>
<dbReference type="EMBL" id="JAQIZZ010000002">
    <property type="protein sequence ID" value="KAJ5552091.1"/>
    <property type="molecule type" value="Genomic_DNA"/>
</dbReference>
<reference evidence="2 3" key="1">
    <citation type="journal article" date="2023" name="IMA Fungus">
        <title>Comparative genomic study of the Penicillium genus elucidates a diverse pangenome and 15 lateral gene transfer events.</title>
        <authorList>
            <person name="Petersen C."/>
            <person name="Sorensen T."/>
            <person name="Nielsen M.R."/>
            <person name="Sondergaard T.E."/>
            <person name="Sorensen J.L."/>
            <person name="Fitzpatrick D.A."/>
            <person name="Frisvad J.C."/>
            <person name="Nielsen K.L."/>
        </authorList>
    </citation>
    <scope>NUCLEOTIDE SEQUENCE [LARGE SCALE GENOMIC DNA]</scope>
    <source>
        <strain evidence="2 3">IBT 35679</strain>
    </source>
</reference>
<evidence type="ECO:0000256" key="1">
    <source>
        <dbReference type="SAM" id="MobiDB-lite"/>
    </source>
</evidence>
<dbReference type="Proteomes" id="UP001220324">
    <property type="component" value="Unassembled WGS sequence"/>
</dbReference>
<organism evidence="2 3">
    <name type="scientific">Penicillium frequentans</name>
    <dbReference type="NCBI Taxonomy" id="3151616"/>
    <lineage>
        <taxon>Eukaryota</taxon>
        <taxon>Fungi</taxon>
        <taxon>Dikarya</taxon>
        <taxon>Ascomycota</taxon>
        <taxon>Pezizomycotina</taxon>
        <taxon>Eurotiomycetes</taxon>
        <taxon>Eurotiomycetidae</taxon>
        <taxon>Eurotiales</taxon>
        <taxon>Aspergillaceae</taxon>
        <taxon>Penicillium</taxon>
    </lineage>
</organism>
<dbReference type="AlphaFoldDB" id="A0AAD6D1T4"/>
<feature type="region of interest" description="Disordered" evidence="1">
    <location>
        <begin position="1036"/>
        <end position="1081"/>
    </location>
</feature>
<evidence type="ECO:0000313" key="3">
    <source>
        <dbReference type="Proteomes" id="UP001220324"/>
    </source>
</evidence>
<dbReference type="PANTHER" id="PTHR40788">
    <property type="entry name" value="CLR5 DOMAIN-CONTAINING PROTEIN-RELATED"/>
    <property type="match status" value="1"/>
</dbReference>
<gene>
    <name evidence="2" type="ORF">N7494_001469</name>
</gene>
<keyword evidence="3" id="KW-1185">Reference proteome</keyword>
<protein>
    <submittedName>
        <fullName evidence="2">Uncharacterized protein</fullName>
    </submittedName>
</protein>
<proteinExistence type="predicted"/>
<dbReference type="PANTHER" id="PTHR40788:SF2">
    <property type="entry name" value="CLR5 DOMAIN-CONTAINING PROTEIN"/>
    <property type="match status" value="1"/>
</dbReference>
<evidence type="ECO:0000313" key="2">
    <source>
        <dbReference type="EMBL" id="KAJ5552091.1"/>
    </source>
</evidence>